<feature type="chain" id="PRO_5043313764" description="DUF4148 domain-containing protein" evidence="1">
    <location>
        <begin position="23"/>
        <end position="80"/>
    </location>
</feature>
<accession>A0AAU7X8B2</accession>
<gene>
    <name evidence="2" type="ORF">ABS361_18350</name>
</gene>
<evidence type="ECO:0008006" key="3">
    <source>
        <dbReference type="Google" id="ProtNLM"/>
    </source>
</evidence>
<reference evidence="2" key="1">
    <citation type="submission" date="2024-06" db="EMBL/GenBank/DDBJ databases">
        <title>Methylostella associata gen. nov., sp. nov., a novel Ancalomicrobiaceae-affiliated facultatively methylotrophic bacteria that feed on methanotrophs of the genus Methylococcus.</title>
        <authorList>
            <person name="Saltykova V."/>
            <person name="Danilova O.V."/>
            <person name="Oshkin I.Y."/>
            <person name="Belova S.E."/>
            <person name="Pimenov N.V."/>
            <person name="Dedysh S.N."/>
        </authorList>
    </citation>
    <scope>NUCLEOTIDE SEQUENCE</scope>
    <source>
        <strain evidence="2">S20</strain>
    </source>
</reference>
<dbReference type="KEGG" id="mflg:ABS361_18350"/>
<sequence length="80" mass="8246">MTFVRTTIAVVAFAASATTAFADVATDADRAAFYRALNGAPVAATVIEGRQAATTTRPAGLSEADALRLQVVAGRQNPNH</sequence>
<protein>
    <recommendedName>
        <fullName evidence="3">DUF4148 domain-containing protein</fullName>
    </recommendedName>
</protein>
<organism evidence="2">
    <name type="scientific">Methyloraptor flagellatus</name>
    <dbReference type="NCBI Taxonomy" id="3162530"/>
    <lineage>
        <taxon>Bacteria</taxon>
        <taxon>Pseudomonadati</taxon>
        <taxon>Pseudomonadota</taxon>
        <taxon>Alphaproteobacteria</taxon>
        <taxon>Hyphomicrobiales</taxon>
        <taxon>Ancalomicrobiaceae</taxon>
        <taxon>Methyloraptor</taxon>
    </lineage>
</organism>
<evidence type="ECO:0000313" key="2">
    <source>
        <dbReference type="EMBL" id="XBY43995.1"/>
    </source>
</evidence>
<proteinExistence type="predicted"/>
<dbReference type="RefSeq" id="WP_407049091.1">
    <property type="nucleotide sequence ID" value="NZ_CP158568.1"/>
</dbReference>
<dbReference type="EMBL" id="CP158568">
    <property type="protein sequence ID" value="XBY43995.1"/>
    <property type="molecule type" value="Genomic_DNA"/>
</dbReference>
<name>A0AAU7X8B2_9HYPH</name>
<keyword evidence="1" id="KW-0732">Signal</keyword>
<feature type="signal peptide" evidence="1">
    <location>
        <begin position="1"/>
        <end position="22"/>
    </location>
</feature>
<dbReference type="AlphaFoldDB" id="A0AAU7X8B2"/>
<evidence type="ECO:0000256" key="1">
    <source>
        <dbReference type="SAM" id="SignalP"/>
    </source>
</evidence>